<feature type="transmembrane region" description="Helical" evidence="1">
    <location>
        <begin position="20"/>
        <end position="40"/>
    </location>
</feature>
<dbReference type="PANTHER" id="PTHR42109">
    <property type="entry name" value="UNPLACED GENOMIC SCAFFOLD UM_SCAF_CONTIG_1.265, WHOLE GENOME SHOTGUN SEQUENCE"/>
    <property type="match status" value="1"/>
</dbReference>
<dbReference type="Proteomes" id="UP001216150">
    <property type="component" value="Unassembled WGS sequence"/>
</dbReference>
<feature type="transmembrane region" description="Helical" evidence="1">
    <location>
        <begin position="167"/>
        <end position="188"/>
    </location>
</feature>
<evidence type="ECO:0000256" key="1">
    <source>
        <dbReference type="SAM" id="Phobius"/>
    </source>
</evidence>
<feature type="transmembrane region" description="Helical" evidence="1">
    <location>
        <begin position="200"/>
        <end position="221"/>
    </location>
</feature>
<organism evidence="3 4">
    <name type="scientific">Penicillium hetheringtonii</name>
    <dbReference type="NCBI Taxonomy" id="911720"/>
    <lineage>
        <taxon>Eukaryota</taxon>
        <taxon>Fungi</taxon>
        <taxon>Dikarya</taxon>
        <taxon>Ascomycota</taxon>
        <taxon>Pezizomycotina</taxon>
        <taxon>Eurotiomycetes</taxon>
        <taxon>Eurotiomycetidae</taxon>
        <taxon>Eurotiales</taxon>
        <taxon>Aspergillaceae</taxon>
        <taxon>Penicillium</taxon>
    </lineage>
</organism>
<keyword evidence="1" id="KW-0472">Membrane</keyword>
<feature type="transmembrane region" description="Helical" evidence="1">
    <location>
        <begin position="61"/>
        <end position="84"/>
    </location>
</feature>
<name>A0AAD6GV29_9EURO</name>
<reference evidence="3 4" key="1">
    <citation type="journal article" date="2023" name="IMA Fungus">
        <title>Comparative genomic study of the Penicillium genus elucidates a diverse pangenome and 15 lateral gene transfer events.</title>
        <authorList>
            <person name="Petersen C."/>
            <person name="Sorensen T."/>
            <person name="Nielsen M.R."/>
            <person name="Sondergaard T.E."/>
            <person name="Sorensen J.L."/>
            <person name="Fitzpatrick D.A."/>
            <person name="Frisvad J.C."/>
            <person name="Nielsen K.L."/>
        </authorList>
    </citation>
    <scope>NUCLEOTIDE SEQUENCE [LARGE SCALE GENOMIC DNA]</scope>
    <source>
        <strain evidence="3 4">IBT 29057</strain>
    </source>
</reference>
<proteinExistence type="predicted"/>
<feature type="transmembrane region" description="Helical" evidence="1">
    <location>
        <begin position="142"/>
        <end position="161"/>
    </location>
</feature>
<dbReference type="Pfam" id="PF24800">
    <property type="entry name" value="DUF7702"/>
    <property type="match status" value="1"/>
</dbReference>
<evidence type="ECO:0000259" key="2">
    <source>
        <dbReference type="Pfam" id="PF24800"/>
    </source>
</evidence>
<accession>A0AAD6GV29</accession>
<dbReference type="AlphaFoldDB" id="A0AAD6GV29"/>
<evidence type="ECO:0000313" key="3">
    <source>
        <dbReference type="EMBL" id="KAJ5590432.1"/>
    </source>
</evidence>
<gene>
    <name evidence="3" type="ORF">N7450_004404</name>
</gene>
<dbReference type="EMBL" id="JAQJAC010000003">
    <property type="protein sequence ID" value="KAJ5590432.1"/>
    <property type="molecule type" value="Genomic_DNA"/>
</dbReference>
<comment type="caution">
    <text evidence="3">The sequence shown here is derived from an EMBL/GenBank/DDBJ whole genome shotgun (WGS) entry which is preliminary data.</text>
</comment>
<feature type="transmembrane region" description="Helical" evidence="1">
    <location>
        <begin position="233"/>
        <end position="257"/>
    </location>
</feature>
<feature type="transmembrane region" description="Helical" evidence="1">
    <location>
        <begin position="104"/>
        <end position="121"/>
    </location>
</feature>
<keyword evidence="1" id="KW-1133">Transmembrane helix</keyword>
<protein>
    <recommendedName>
        <fullName evidence="2">DUF7702 domain-containing protein</fullName>
    </recommendedName>
</protein>
<feature type="domain" description="DUF7702" evidence="2">
    <location>
        <begin position="65"/>
        <end position="256"/>
    </location>
</feature>
<sequence>MPASYSLSRVGETPISTARQNIAMAEIVIFSAIHLVQFPVRFAQEWRYWHHRKDRHPARCFFYSWFSMVGLLSQLRIASAALIISTKNPNKSMLIAESSMQSVGLSPLLFEVSLILLRGQAGEYGRGKSKWSLSTRFALHGFRFPIFIAIVVAIVGGIVDIQPCGEAGSVVLVVTFVFVCGLVGWLSVKSQSILPIAGRRGILLIMLSLPFLLIRVAYFLLQEYGPSKFNTASGHVGALVGMGLLMEIISVAIFLMARAIIEPFSDSAQITRIARSDDALEVATERHLG</sequence>
<evidence type="ECO:0000313" key="4">
    <source>
        <dbReference type="Proteomes" id="UP001216150"/>
    </source>
</evidence>
<keyword evidence="4" id="KW-1185">Reference proteome</keyword>
<dbReference type="InterPro" id="IPR056119">
    <property type="entry name" value="DUF7702"/>
</dbReference>
<keyword evidence="1" id="KW-0812">Transmembrane</keyword>
<dbReference type="PANTHER" id="PTHR42109:SF2">
    <property type="entry name" value="INTEGRAL MEMBRANE PROTEIN"/>
    <property type="match status" value="1"/>
</dbReference>